<evidence type="ECO:0000313" key="2">
    <source>
        <dbReference type="Proteomes" id="UP000249696"/>
    </source>
</evidence>
<name>A0A327R9U8_9FLAO</name>
<gene>
    <name evidence="1" type="ORF">LV92_01496</name>
</gene>
<organism evidence="1 2">
    <name type="scientific">Arenibacter echinorum</name>
    <dbReference type="NCBI Taxonomy" id="440515"/>
    <lineage>
        <taxon>Bacteria</taxon>
        <taxon>Pseudomonadati</taxon>
        <taxon>Bacteroidota</taxon>
        <taxon>Flavobacteriia</taxon>
        <taxon>Flavobacteriales</taxon>
        <taxon>Flavobacteriaceae</taxon>
        <taxon>Arenibacter</taxon>
    </lineage>
</organism>
<accession>A0A327R9U8</accession>
<comment type="caution">
    <text evidence="1">The sequence shown here is derived from an EMBL/GenBank/DDBJ whole genome shotgun (WGS) entry which is preliminary data.</text>
</comment>
<dbReference type="EMBL" id="QLLN01000003">
    <property type="protein sequence ID" value="RAJ12263.1"/>
    <property type="molecule type" value="Genomic_DNA"/>
</dbReference>
<dbReference type="AlphaFoldDB" id="A0A327R9U8"/>
<evidence type="ECO:0000313" key="1">
    <source>
        <dbReference type="EMBL" id="RAJ12263.1"/>
    </source>
</evidence>
<sequence>MQITSQYMQDVLHKLFLKYKLPQEKANLLVQTYTENTLM</sequence>
<reference evidence="1 2" key="1">
    <citation type="submission" date="2018-06" db="EMBL/GenBank/DDBJ databases">
        <title>Genomic Encyclopedia of Archaeal and Bacterial Type Strains, Phase II (KMG-II): from individual species to whole genera.</title>
        <authorList>
            <person name="Goeker M."/>
        </authorList>
    </citation>
    <scope>NUCLEOTIDE SEQUENCE [LARGE SCALE GENOMIC DNA]</scope>
    <source>
        <strain evidence="1 2">DSM 23522</strain>
    </source>
</reference>
<proteinExistence type="predicted"/>
<dbReference type="Proteomes" id="UP000249696">
    <property type="component" value="Unassembled WGS sequence"/>
</dbReference>
<protein>
    <submittedName>
        <fullName evidence="1">Uncharacterized protein</fullName>
    </submittedName>
</protein>
<keyword evidence="2" id="KW-1185">Reference proteome</keyword>